<dbReference type="STRING" id="134605.HMPREF3206_01833"/>
<protein>
    <submittedName>
        <fullName evidence="10">Putative D-methionine transport system permease protein MetI</fullName>
    </submittedName>
</protein>
<dbReference type="PATRIC" id="fig|134605.3.peg.1812"/>
<feature type="transmembrane region" description="Helical" evidence="8">
    <location>
        <begin position="14"/>
        <end position="37"/>
    </location>
</feature>
<evidence type="ECO:0000256" key="5">
    <source>
        <dbReference type="ARBA" id="ARBA00022692"/>
    </source>
</evidence>
<evidence type="ECO:0000259" key="9">
    <source>
        <dbReference type="PROSITE" id="PS50928"/>
    </source>
</evidence>
<keyword evidence="7 8" id="KW-0472">Membrane</keyword>
<evidence type="ECO:0000313" key="10">
    <source>
        <dbReference type="EMBL" id="KXA12115.1"/>
    </source>
</evidence>
<keyword evidence="6 8" id="KW-1133">Transmembrane helix</keyword>
<feature type="transmembrane region" description="Helical" evidence="8">
    <location>
        <begin position="58"/>
        <end position="76"/>
    </location>
</feature>
<dbReference type="Proteomes" id="UP000070617">
    <property type="component" value="Unassembled WGS sequence"/>
</dbReference>
<reference evidence="11" key="1">
    <citation type="submission" date="2016-01" db="EMBL/GenBank/DDBJ databases">
        <authorList>
            <person name="Mitreva M."/>
            <person name="Pepin K.H."/>
            <person name="Mihindukulasuriya K.A."/>
            <person name="Fulton R."/>
            <person name="Fronick C."/>
            <person name="O'Laughlin M."/>
            <person name="Miner T."/>
            <person name="Herter B."/>
            <person name="Rosa B.A."/>
            <person name="Cordes M."/>
            <person name="Tomlinson C."/>
            <person name="Wollam A."/>
            <person name="Palsikar V.B."/>
            <person name="Mardis E.R."/>
            <person name="Wilson R.K."/>
        </authorList>
    </citation>
    <scope>NUCLEOTIDE SEQUENCE [LARGE SCALE GENOMIC DNA]</scope>
    <source>
        <strain evidence="11">CMW8396</strain>
    </source>
</reference>
<dbReference type="FunFam" id="1.10.3720.10:FF:000002">
    <property type="entry name" value="D-methionine ABC transporter permease MetI"/>
    <property type="match status" value="1"/>
</dbReference>
<dbReference type="CDD" id="cd06261">
    <property type="entry name" value="TM_PBP2"/>
    <property type="match status" value="1"/>
</dbReference>
<dbReference type="NCBIfam" id="NF008049">
    <property type="entry name" value="PRK10782.1"/>
    <property type="match status" value="1"/>
</dbReference>
<name>A0A133N748_9FUSO</name>
<feature type="transmembrane region" description="Helical" evidence="8">
    <location>
        <begin position="82"/>
        <end position="102"/>
    </location>
</feature>
<keyword evidence="5 8" id="KW-0812">Transmembrane</keyword>
<comment type="caution">
    <text evidence="10">The sequence shown here is derived from an EMBL/GenBank/DDBJ whole genome shotgun (WGS) entry which is preliminary data.</text>
</comment>
<dbReference type="PANTHER" id="PTHR30450">
    <property type="entry name" value="ABC TRANSPORTER PERMEASE"/>
    <property type="match status" value="1"/>
</dbReference>
<dbReference type="Pfam" id="PF00528">
    <property type="entry name" value="BPD_transp_1"/>
    <property type="match status" value="1"/>
</dbReference>
<gene>
    <name evidence="10" type="ORF">HMPREF3206_01833</name>
</gene>
<sequence>MLFNMLWTSTLETLYMVFFSTVFALLLGFPFGILLVITKENGLWEHPKFHQVLETSINILRSFPFIILMIVLFPLSRVITGTTIGSTAAIVPLAIGTAPFVARMIEGALLEVDSGLIEASESMGASNWTIIRKVMIPEATSSLINGITITIISLIGYSSMAGAIGAGGLGDLAIRYGYQRFQIDLMCYAIVILLIIVQATQWIGNWFILKRKKKLG</sequence>
<evidence type="ECO:0000256" key="8">
    <source>
        <dbReference type="RuleBase" id="RU363032"/>
    </source>
</evidence>
<dbReference type="InterPro" id="IPR051322">
    <property type="entry name" value="AA_ABC_Transporter_Permease"/>
</dbReference>
<comment type="similarity">
    <text evidence="2">Belongs to the binding-protein-dependent transport system permease family. CysTW subfamily.</text>
</comment>
<evidence type="ECO:0000313" key="11">
    <source>
        <dbReference type="Proteomes" id="UP000070617"/>
    </source>
</evidence>
<evidence type="ECO:0000256" key="4">
    <source>
        <dbReference type="ARBA" id="ARBA00022475"/>
    </source>
</evidence>
<dbReference type="InterPro" id="IPR000515">
    <property type="entry name" value="MetI-like"/>
</dbReference>
<dbReference type="SUPFAM" id="SSF161098">
    <property type="entry name" value="MetI-like"/>
    <property type="match status" value="1"/>
</dbReference>
<dbReference type="RefSeq" id="WP_060793986.1">
    <property type="nucleotide sequence ID" value="NZ_KQ956579.1"/>
</dbReference>
<feature type="domain" description="ABC transmembrane type-1" evidence="9">
    <location>
        <begin position="10"/>
        <end position="204"/>
    </location>
</feature>
<keyword evidence="3 8" id="KW-0813">Transport</keyword>
<accession>A0A133N748</accession>
<comment type="subcellular location">
    <subcellularLocation>
        <location evidence="1 8">Cell membrane</location>
        <topology evidence="1 8">Multi-pass membrane protein</topology>
    </subcellularLocation>
</comment>
<dbReference type="InterPro" id="IPR035906">
    <property type="entry name" value="MetI-like_sf"/>
</dbReference>
<dbReference type="PROSITE" id="PS50928">
    <property type="entry name" value="ABC_TM1"/>
    <property type="match status" value="1"/>
</dbReference>
<dbReference type="Gene3D" id="1.10.3720.10">
    <property type="entry name" value="MetI-like"/>
    <property type="match status" value="1"/>
</dbReference>
<dbReference type="EMBL" id="LRPX01000104">
    <property type="protein sequence ID" value="KXA12115.1"/>
    <property type="molecule type" value="Genomic_DNA"/>
</dbReference>
<keyword evidence="11" id="KW-1185">Reference proteome</keyword>
<evidence type="ECO:0000256" key="7">
    <source>
        <dbReference type="ARBA" id="ARBA00023136"/>
    </source>
</evidence>
<evidence type="ECO:0000256" key="3">
    <source>
        <dbReference type="ARBA" id="ARBA00022448"/>
    </source>
</evidence>
<evidence type="ECO:0000256" key="6">
    <source>
        <dbReference type="ARBA" id="ARBA00022989"/>
    </source>
</evidence>
<feature type="transmembrane region" description="Helical" evidence="8">
    <location>
        <begin position="142"/>
        <end position="165"/>
    </location>
</feature>
<feature type="transmembrane region" description="Helical" evidence="8">
    <location>
        <begin position="185"/>
        <end position="209"/>
    </location>
</feature>
<keyword evidence="4" id="KW-1003">Cell membrane</keyword>
<organism evidence="10 11">
    <name type="scientific">Fusobacterium equinum</name>
    <dbReference type="NCBI Taxonomy" id="134605"/>
    <lineage>
        <taxon>Bacteria</taxon>
        <taxon>Fusobacteriati</taxon>
        <taxon>Fusobacteriota</taxon>
        <taxon>Fusobacteriia</taxon>
        <taxon>Fusobacteriales</taxon>
        <taxon>Fusobacteriaceae</taxon>
        <taxon>Fusobacterium</taxon>
    </lineage>
</organism>
<evidence type="ECO:0000256" key="2">
    <source>
        <dbReference type="ARBA" id="ARBA00007069"/>
    </source>
</evidence>
<dbReference type="AlphaFoldDB" id="A0A133N748"/>
<evidence type="ECO:0000256" key="1">
    <source>
        <dbReference type="ARBA" id="ARBA00004651"/>
    </source>
</evidence>
<dbReference type="PANTHER" id="PTHR30450:SF1">
    <property type="entry name" value="D-METHIONINE TRANSPORT SYSTEM PERMEASE PROTEIN METI-RELATED"/>
    <property type="match status" value="1"/>
</dbReference>
<dbReference type="GO" id="GO:0005886">
    <property type="term" value="C:plasma membrane"/>
    <property type="evidence" value="ECO:0007669"/>
    <property type="project" value="UniProtKB-SubCell"/>
</dbReference>
<proteinExistence type="inferred from homology"/>
<dbReference type="GO" id="GO:0048473">
    <property type="term" value="P:D-methionine transmembrane transport"/>
    <property type="evidence" value="ECO:0007669"/>
    <property type="project" value="TreeGrafter"/>
</dbReference>